<feature type="transmembrane region" description="Helical" evidence="9">
    <location>
        <begin position="217"/>
        <end position="237"/>
    </location>
</feature>
<evidence type="ECO:0000313" key="10">
    <source>
        <dbReference type="EMBL" id="PSU34399.1"/>
    </source>
</evidence>
<evidence type="ECO:0000256" key="5">
    <source>
        <dbReference type="ARBA" id="ARBA00022692"/>
    </source>
</evidence>
<sequence length="460" mass="47832">MDSIANFVSAINGFVWGIPMLVLILGVGIYLTLGLKLMPIVKIGAGFRLLWAGRIPEKEEKAKGEISPFNALMTSLSATIGTGNIAGVATAIFLGGPGALFWMWCTALVGMATKFAEAVCAVKYRETDANGNHVGGPMYYIKNGLSSKWTWLGTAFAIFGALAGFGIGNTVQSNSVAAAVESSFGVSPVVTGLIMMILVGLVLMGGIKRIADVAGKLVPLMAAFYIASGMIVLLMNISDIPAAFSLIISSAFTPVAAQGGFAGAAVWAAIRFGVARGIFSNEAGLGSAPIAHAAAQTKNPVAQGLVAMLGTFIDTIIVCSITGLAIVVSGTWLSGETGAALTSAAFASALPGIGNYVVAIALSIFAFTTILGWSFYSEKCVQYLFGVKAIVPFRVLWVIAVPIGATSSLEFIWLLADTLNAMMAIPNLIALSLLSPVVFKLTKEYFAQLAQEKMKGSDPQ</sequence>
<feature type="transmembrane region" description="Helical" evidence="9">
    <location>
        <begin position="14"/>
        <end position="33"/>
    </location>
</feature>
<evidence type="ECO:0000256" key="1">
    <source>
        <dbReference type="ARBA" id="ARBA00004651"/>
    </source>
</evidence>
<dbReference type="AlphaFoldDB" id="A0A2T3J0B6"/>
<keyword evidence="3 9" id="KW-0813">Transport</keyword>
<feature type="transmembrane region" description="Helical" evidence="9">
    <location>
        <begin position="149"/>
        <end position="171"/>
    </location>
</feature>
<comment type="subcellular location">
    <subcellularLocation>
        <location evidence="9">Cell inner membrane</location>
        <topology evidence="9">Multi-pass membrane protein</topology>
    </subcellularLocation>
    <subcellularLocation>
        <location evidence="1">Cell membrane</location>
        <topology evidence="1">Multi-pass membrane protein</topology>
    </subcellularLocation>
</comment>
<keyword evidence="8 9" id="KW-0472">Membrane</keyword>
<keyword evidence="9" id="KW-0997">Cell inner membrane</keyword>
<dbReference type="NCBIfam" id="TIGR00835">
    <property type="entry name" value="agcS"/>
    <property type="match status" value="1"/>
</dbReference>
<dbReference type="Proteomes" id="UP000241222">
    <property type="component" value="Unassembled WGS sequence"/>
</dbReference>
<evidence type="ECO:0000256" key="6">
    <source>
        <dbReference type="ARBA" id="ARBA00022847"/>
    </source>
</evidence>
<evidence type="ECO:0000256" key="4">
    <source>
        <dbReference type="ARBA" id="ARBA00022475"/>
    </source>
</evidence>
<organism evidence="10 11">
    <name type="scientific">Photobacterium lutimaris</name>
    <dbReference type="NCBI Taxonomy" id="388278"/>
    <lineage>
        <taxon>Bacteria</taxon>
        <taxon>Pseudomonadati</taxon>
        <taxon>Pseudomonadota</taxon>
        <taxon>Gammaproteobacteria</taxon>
        <taxon>Vibrionales</taxon>
        <taxon>Vibrionaceae</taxon>
        <taxon>Photobacterium</taxon>
    </lineage>
</organism>
<dbReference type="InterPro" id="IPR001463">
    <property type="entry name" value="Na/Ala_symport"/>
</dbReference>
<evidence type="ECO:0000256" key="8">
    <source>
        <dbReference type="ARBA" id="ARBA00023136"/>
    </source>
</evidence>
<keyword evidence="6 9" id="KW-0769">Symport</keyword>
<keyword evidence="5 9" id="KW-0812">Transmembrane</keyword>
<protein>
    <submittedName>
        <fullName evidence="10">Sodium:alanine symporter family protein</fullName>
    </submittedName>
</protein>
<dbReference type="PANTHER" id="PTHR30330:SF3">
    <property type="entry name" value="TRANSCRIPTIONAL REGULATOR, LRP FAMILY"/>
    <property type="match status" value="1"/>
</dbReference>
<feature type="transmembrane region" description="Helical" evidence="9">
    <location>
        <begin position="183"/>
        <end position="205"/>
    </location>
</feature>
<keyword evidence="11" id="KW-1185">Reference proteome</keyword>
<dbReference type="OrthoDB" id="9806926at2"/>
<comment type="caution">
    <text evidence="10">The sequence shown here is derived from an EMBL/GenBank/DDBJ whole genome shotgun (WGS) entry which is preliminary data.</text>
</comment>
<dbReference type="PANTHER" id="PTHR30330">
    <property type="entry name" value="AGSS FAMILY TRANSPORTER, SODIUM-ALANINE"/>
    <property type="match status" value="1"/>
</dbReference>
<reference evidence="10 11" key="1">
    <citation type="submission" date="2018-03" db="EMBL/GenBank/DDBJ databases">
        <title>Whole genome sequencing of Histamine producing bacteria.</title>
        <authorList>
            <person name="Butler K."/>
        </authorList>
    </citation>
    <scope>NUCLEOTIDE SEQUENCE [LARGE SCALE GENOMIC DNA]</scope>
    <source>
        <strain evidence="10 11">JCM 13586</strain>
    </source>
</reference>
<feature type="transmembrane region" description="Helical" evidence="9">
    <location>
        <begin position="353"/>
        <end position="376"/>
    </location>
</feature>
<dbReference type="GO" id="GO:0005886">
    <property type="term" value="C:plasma membrane"/>
    <property type="evidence" value="ECO:0007669"/>
    <property type="project" value="UniProtKB-SubCell"/>
</dbReference>
<feature type="transmembrane region" description="Helical" evidence="9">
    <location>
        <begin position="305"/>
        <end position="333"/>
    </location>
</feature>
<feature type="transmembrane region" description="Helical" evidence="9">
    <location>
        <begin position="243"/>
        <end position="270"/>
    </location>
</feature>
<evidence type="ECO:0000256" key="3">
    <source>
        <dbReference type="ARBA" id="ARBA00022448"/>
    </source>
</evidence>
<dbReference type="Gene3D" id="1.20.1740.10">
    <property type="entry name" value="Amino acid/polyamine transporter I"/>
    <property type="match status" value="1"/>
</dbReference>
<name>A0A2T3J0B6_9GAMM</name>
<evidence type="ECO:0000256" key="7">
    <source>
        <dbReference type="ARBA" id="ARBA00022989"/>
    </source>
</evidence>
<dbReference type="EMBL" id="PYMH01000003">
    <property type="protein sequence ID" value="PSU34399.1"/>
    <property type="molecule type" value="Genomic_DNA"/>
</dbReference>
<keyword evidence="4" id="KW-1003">Cell membrane</keyword>
<dbReference type="GO" id="GO:0005283">
    <property type="term" value="F:amino acid:sodium symporter activity"/>
    <property type="evidence" value="ECO:0007669"/>
    <property type="project" value="InterPro"/>
</dbReference>
<proteinExistence type="inferred from homology"/>
<evidence type="ECO:0000256" key="9">
    <source>
        <dbReference type="RuleBase" id="RU363064"/>
    </source>
</evidence>
<gene>
    <name evidence="10" type="ORF">C9I99_10520</name>
</gene>
<dbReference type="PRINTS" id="PR00175">
    <property type="entry name" value="NAALASMPORT"/>
</dbReference>
<accession>A0A2T3J0B6</accession>
<feature type="transmembrane region" description="Helical" evidence="9">
    <location>
        <begin position="411"/>
        <end position="434"/>
    </location>
</feature>
<evidence type="ECO:0000313" key="11">
    <source>
        <dbReference type="Proteomes" id="UP000241222"/>
    </source>
</evidence>
<dbReference type="Pfam" id="PF01235">
    <property type="entry name" value="Na_Ala_symp"/>
    <property type="match status" value="1"/>
</dbReference>
<feature type="transmembrane region" description="Helical" evidence="9">
    <location>
        <begin position="71"/>
        <end position="93"/>
    </location>
</feature>
<keyword evidence="7 9" id="KW-1133">Transmembrane helix</keyword>
<evidence type="ECO:0000256" key="2">
    <source>
        <dbReference type="ARBA" id="ARBA00009261"/>
    </source>
</evidence>
<comment type="similarity">
    <text evidence="2 9">Belongs to the alanine or glycine:cation symporter (AGCS) (TC 2.A.25) family.</text>
</comment>
<dbReference type="FunFam" id="1.20.1740.10:FF:000004">
    <property type="entry name" value="Sodium:alanine symporter family protein"/>
    <property type="match status" value="1"/>
</dbReference>